<evidence type="ECO:0000256" key="1">
    <source>
        <dbReference type="ARBA" id="ARBA00006620"/>
    </source>
</evidence>
<proteinExistence type="inferred from homology"/>
<keyword evidence="2" id="KW-1277">Toxin-antitoxin system</keyword>
<dbReference type="InterPro" id="IPR038570">
    <property type="entry name" value="HicA_sf"/>
</dbReference>
<dbReference type="Pfam" id="PF07927">
    <property type="entry name" value="HicA_toxin"/>
    <property type="match status" value="1"/>
</dbReference>
<organism evidence="8 9">
    <name type="scientific">Candidatus Uhrbacteria bacterium RIFCSPHIGHO2_01_FULL_63_20</name>
    <dbReference type="NCBI Taxonomy" id="1802385"/>
    <lineage>
        <taxon>Bacteria</taxon>
        <taxon>Candidatus Uhriibacteriota</taxon>
    </lineage>
</organism>
<comment type="similarity">
    <text evidence="1">Belongs to the HicA mRNA interferase family.</text>
</comment>
<name>A0A1F7TLX0_9BACT</name>
<keyword evidence="3" id="KW-0540">Nuclease</keyword>
<evidence type="ECO:0000256" key="7">
    <source>
        <dbReference type="ARBA" id="ARBA00023016"/>
    </source>
</evidence>
<evidence type="ECO:0000313" key="9">
    <source>
        <dbReference type="Proteomes" id="UP000177885"/>
    </source>
</evidence>
<sequence>MAKTVSGKYCVKILCRYFGFFVVSQKGSHIKLRRMVGRQTVTTIVPNHPELSIGTLRGVLELAEVDEAAFLEHA</sequence>
<keyword evidence="6" id="KW-0694">RNA-binding</keyword>
<dbReference type="GO" id="GO:0003729">
    <property type="term" value="F:mRNA binding"/>
    <property type="evidence" value="ECO:0007669"/>
    <property type="project" value="InterPro"/>
</dbReference>
<evidence type="ECO:0008006" key="10">
    <source>
        <dbReference type="Google" id="ProtNLM"/>
    </source>
</evidence>
<gene>
    <name evidence="8" type="ORF">A2856_00565</name>
</gene>
<reference evidence="8 9" key="1">
    <citation type="journal article" date="2016" name="Nat. Commun.">
        <title>Thousands of microbial genomes shed light on interconnected biogeochemical processes in an aquifer system.</title>
        <authorList>
            <person name="Anantharaman K."/>
            <person name="Brown C.T."/>
            <person name="Hug L.A."/>
            <person name="Sharon I."/>
            <person name="Castelle C.J."/>
            <person name="Probst A.J."/>
            <person name="Thomas B.C."/>
            <person name="Singh A."/>
            <person name="Wilkins M.J."/>
            <person name="Karaoz U."/>
            <person name="Brodie E.L."/>
            <person name="Williams K.H."/>
            <person name="Hubbard S.S."/>
            <person name="Banfield J.F."/>
        </authorList>
    </citation>
    <scope>NUCLEOTIDE SEQUENCE [LARGE SCALE GENOMIC DNA]</scope>
</reference>
<dbReference type="AlphaFoldDB" id="A0A1F7TLX0"/>
<keyword evidence="5" id="KW-0378">Hydrolase</keyword>
<evidence type="ECO:0000256" key="5">
    <source>
        <dbReference type="ARBA" id="ARBA00022801"/>
    </source>
</evidence>
<evidence type="ECO:0000313" key="8">
    <source>
        <dbReference type="EMBL" id="OGL66976.1"/>
    </source>
</evidence>
<dbReference type="Proteomes" id="UP000177885">
    <property type="component" value="Unassembled WGS sequence"/>
</dbReference>
<dbReference type="InterPro" id="IPR012933">
    <property type="entry name" value="HicA_mRNA_interferase"/>
</dbReference>
<evidence type="ECO:0000256" key="2">
    <source>
        <dbReference type="ARBA" id="ARBA00022649"/>
    </source>
</evidence>
<evidence type="ECO:0000256" key="6">
    <source>
        <dbReference type="ARBA" id="ARBA00022884"/>
    </source>
</evidence>
<protein>
    <recommendedName>
        <fullName evidence="10">Addiction module toxin, HicA family</fullName>
    </recommendedName>
</protein>
<keyword evidence="7" id="KW-0346">Stress response</keyword>
<dbReference type="EMBL" id="MGDT01000004">
    <property type="protein sequence ID" value="OGL66976.1"/>
    <property type="molecule type" value="Genomic_DNA"/>
</dbReference>
<accession>A0A1F7TLX0</accession>
<dbReference type="GO" id="GO:0016787">
    <property type="term" value="F:hydrolase activity"/>
    <property type="evidence" value="ECO:0007669"/>
    <property type="project" value="UniProtKB-KW"/>
</dbReference>
<evidence type="ECO:0000256" key="4">
    <source>
        <dbReference type="ARBA" id="ARBA00022759"/>
    </source>
</evidence>
<dbReference type="STRING" id="1802385.A2856_00565"/>
<evidence type="ECO:0000256" key="3">
    <source>
        <dbReference type="ARBA" id="ARBA00022722"/>
    </source>
</evidence>
<dbReference type="SUPFAM" id="SSF54786">
    <property type="entry name" value="YcfA/nrd intein domain"/>
    <property type="match status" value="1"/>
</dbReference>
<keyword evidence="4" id="KW-0255">Endonuclease</keyword>
<dbReference type="Gene3D" id="3.30.920.30">
    <property type="entry name" value="Hypothetical protein"/>
    <property type="match status" value="1"/>
</dbReference>
<comment type="caution">
    <text evidence="8">The sequence shown here is derived from an EMBL/GenBank/DDBJ whole genome shotgun (WGS) entry which is preliminary data.</text>
</comment>
<dbReference type="GO" id="GO:0004519">
    <property type="term" value="F:endonuclease activity"/>
    <property type="evidence" value="ECO:0007669"/>
    <property type="project" value="UniProtKB-KW"/>
</dbReference>